<evidence type="ECO:0000313" key="2">
    <source>
        <dbReference type="Proteomes" id="UP000308600"/>
    </source>
</evidence>
<sequence length="618" mass="68791">MRPSLVIHTPESREVAIQKLDQEIQSLNERICLLKAQRNTFSITYTLPAETVGEIFAIVQAKCKYNVMSWSTDEPFATLQQWLPITHVSQRWRKVALECSQLWCEIDALPEPAISTFLARSRGRNLVVSITPRLRFGRRWYTYSAPLRAEVIAELPGIQQLSAMDERTISSILPCLISAPAPKLETLRISGPFEGGFLPANIFRGITPPLRSLTLCRCLFNPNILLFTDSLTVLEVLYCPIGSARVWPGILQQLPHLSALILRSSFTDTEYIPIPEDVGDVPLLQLALLDITGSLFETDLDFLSHLTFPSQTKLSFASSVQQSEDEDDDNPPTPPLITFLRTHHKVRRDMSKMGITGVQWRDACDELYTNPSLGDAVIFSLEDGGSLPHYLDVRLEGVHTAPCDRAHMTEITSLPVSLATSFTMDGEVDKEGLQILSDRFPNLQEISCSGSSMTQLLLALGVSITDFVFSEGGLVNDVGAYYDDVDEMGGTQGHRGGEVDVEDLEEVTQGSPLLADPDSSSSESCKLFPSLKSLNFYRTSLHTFEDALARALLLRRDNGVPIKEIQFTLCTQVQDAFVSRLRGLVDEVRCVQCNVEEPDYDDEPYYGHDMGEGSEGEY</sequence>
<protein>
    <submittedName>
        <fullName evidence="1">Uncharacterized protein</fullName>
    </submittedName>
</protein>
<evidence type="ECO:0000313" key="1">
    <source>
        <dbReference type="EMBL" id="TFK66117.1"/>
    </source>
</evidence>
<dbReference type="EMBL" id="ML208415">
    <property type="protein sequence ID" value="TFK66117.1"/>
    <property type="molecule type" value="Genomic_DNA"/>
</dbReference>
<dbReference type="Proteomes" id="UP000308600">
    <property type="component" value="Unassembled WGS sequence"/>
</dbReference>
<gene>
    <name evidence="1" type="ORF">BDN72DRAFT_962002</name>
</gene>
<proteinExistence type="predicted"/>
<organism evidence="1 2">
    <name type="scientific">Pluteus cervinus</name>
    <dbReference type="NCBI Taxonomy" id="181527"/>
    <lineage>
        <taxon>Eukaryota</taxon>
        <taxon>Fungi</taxon>
        <taxon>Dikarya</taxon>
        <taxon>Basidiomycota</taxon>
        <taxon>Agaricomycotina</taxon>
        <taxon>Agaricomycetes</taxon>
        <taxon>Agaricomycetidae</taxon>
        <taxon>Agaricales</taxon>
        <taxon>Pluteineae</taxon>
        <taxon>Pluteaceae</taxon>
        <taxon>Pluteus</taxon>
    </lineage>
</organism>
<accession>A0ACD3AKJ2</accession>
<reference evidence="1 2" key="1">
    <citation type="journal article" date="2019" name="Nat. Ecol. Evol.">
        <title>Megaphylogeny resolves global patterns of mushroom evolution.</title>
        <authorList>
            <person name="Varga T."/>
            <person name="Krizsan K."/>
            <person name="Foldi C."/>
            <person name="Dima B."/>
            <person name="Sanchez-Garcia M."/>
            <person name="Sanchez-Ramirez S."/>
            <person name="Szollosi G.J."/>
            <person name="Szarkandi J.G."/>
            <person name="Papp V."/>
            <person name="Albert L."/>
            <person name="Andreopoulos W."/>
            <person name="Angelini C."/>
            <person name="Antonin V."/>
            <person name="Barry K.W."/>
            <person name="Bougher N.L."/>
            <person name="Buchanan P."/>
            <person name="Buyck B."/>
            <person name="Bense V."/>
            <person name="Catcheside P."/>
            <person name="Chovatia M."/>
            <person name="Cooper J."/>
            <person name="Damon W."/>
            <person name="Desjardin D."/>
            <person name="Finy P."/>
            <person name="Geml J."/>
            <person name="Haridas S."/>
            <person name="Hughes K."/>
            <person name="Justo A."/>
            <person name="Karasinski D."/>
            <person name="Kautmanova I."/>
            <person name="Kiss B."/>
            <person name="Kocsube S."/>
            <person name="Kotiranta H."/>
            <person name="LaButti K.M."/>
            <person name="Lechner B.E."/>
            <person name="Liimatainen K."/>
            <person name="Lipzen A."/>
            <person name="Lukacs Z."/>
            <person name="Mihaltcheva S."/>
            <person name="Morgado L.N."/>
            <person name="Niskanen T."/>
            <person name="Noordeloos M.E."/>
            <person name="Ohm R.A."/>
            <person name="Ortiz-Santana B."/>
            <person name="Ovrebo C."/>
            <person name="Racz N."/>
            <person name="Riley R."/>
            <person name="Savchenko A."/>
            <person name="Shiryaev A."/>
            <person name="Soop K."/>
            <person name="Spirin V."/>
            <person name="Szebenyi C."/>
            <person name="Tomsovsky M."/>
            <person name="Tulloss R.E."/>
            <person name="Uehling J."/>
            <person name="Grigoriev I.V."/>
            <person name="Vagvolgyi C."/>
            <person name="Papp T."/>
            <person name="Martin F.M."/>
            <person name="Miettinen O."/>
            <person name="Hibbett D.S."/>
            <person name="Nagy L.G."/>
        </authorList>
    </citation>
    <scope>NUCLEOTIDE SEQUENCE [LARGE SCALE GENOMIC DNA]</scope>
    <source>
        <strain evidence="1 2">NL-1719</strain>
    </source>
</reference>
<name>A0ACD3AKJ2_9AGAR</name>
<keyword evidence="2" id="KW-1185">Reference proteome</keyword>